<sequence>MKYKLAIFDFDGTLADSFPFFVSVFNQLADEYDFKKIDAASVDQYRHYNAKQMMEIVGLPKWKLPMVGKRFMSLMKDNANSIQLFDGISETLEYLVEHHVLVAVVSSNSYENLSHILGDKLSQLVTSFDCGMSIFGKAARLEKVLKQNKLTASDAIYIGDQVTDLEAAHKKSIAFGAVAWGYASIESLAAHSPAEIFQTPYDIKRIVN</sequence>
<dbReference type="SUPFAM" id="SSF56784">
    <property type="entry name" value="HAD-like"/>
    <property type="match status" value="1"/>
</dbReference>
<accession>A0ABQ3B1R9</accession>
<name>A0ABQ3B1R9_9GAMM</name>
<dbReference type="InterPro" id="IPR023214">
    <property type="entry name" value="HAD_sf"/>
</dbReference>
<dbReference type="Gene3D" id="3.40.50.1000">
    <property type="entry name" value="HAD superfamily/HAD-like"/>
    <property type="match status" value="1"/>
</dbReference>
<evidence type="ECO:0000313" key="1">
    <source>
        <dbReference type="EMBL" id="GGY72027.1"/>
    </source>
</evidence>
<proteinExistence type="predicted"/>
<dbReference type="SFLD" id="SFLDS00003">
    <property type="entry name" value="Haloacid_Dehalogenase"/>
    <property type="match status" value="1"/>
</dbReference>
<dbReference type="InterPro" id="IPR036412">
    <property type="entry name" value="HAD-like_sf"/>
</dbReference>
<dbReference type="PANTHER" id="PTHR43434">
    <property type="entry name" value="PHOSPHOGLYCOLATE PHOSPHATASE"/>
    <property type="match status" value="1"/>
</dbReference>
<dbReference type="PANTHER" id="PTHR43434:SF13">
    <property type="entry name" value="PHOSPHOGLYCOLATE PHOSPHATASE"/>
    <property type="match status" value="1"/>
</dbReference>
<keyword evidence="2" id="KW-1185">Reference proteome</keyword>
<dbReference type="SFLD" id="SFLDG01129">
    <property type="entry name" value="C1.5:_HAD__Beta-PGM__Phosphata"/>
    <property type="match status" value="1"/>
</dbReference>
<dbReference type="InterPro" id="IPR041492">
    <property type="entry name" value="HAD_2"/>
</dbReference>
<dbReference type="RefSeq" id="WP_189417401.1">
    <property type="nucleotide sequence ID" value="NZ_BMYZ01000001.1"/>
</dbReference>
<protein>
    <submittedName>
        <fullName evidence="1">Haloacid dehalogenase</fullName>
    </submittedName>
</protein>
<comment type="caution">
    <text evidence="1">The sequence shown here is derived from an EMBL/GenBank/DDBJ whole genome shotgun (WGS) entry which is preliminary data.</text>
</comment>
<dbReference type="Proteomes" id="UP000619761">
    <property type="component" value="Unassembled WGS sequence"/>
</dbReference>
<organism evidence="1 2">
    <name type="scientific">Cellvibrio zantedeschiae</name>
    <dbReference type="NCBI Taxonomy" id="1237077"/>
    <lineage>
        <taxon>Bacteria</taxon>
        <taxon>Pseudomonadati</taxon>
        <taxon>Pseudomonadota</taxon>
        <taxon>Gammaproteobacteria</taxon>
        <taxon>Cellvibrionales</taxon>
        <taxon>Cellvibrionaceae</taxon>
        <taxon>Cellvibrio</taxon>
    </lineage>
</organism>
<dbReference type="InterPro" id="IPR050155">
    <property type="entry name" value="HAD-like_hydrolase_sf"/>
</dbReference>
<gene>
    <name evidence="1" type="primary">cbbZ</name>
    <name evidence="1" type="ORF">GCM10011613_16200</name>
</gene>
<dbReference type="Pfam" id="PF13419">
    <property type="entry name" value="HAD_2"/>
    <property type="match status" value="1"/>
</dbReference>
<dbReference type="EMBL" id="BMYZ01000001">
    <property type="protein sequence ID" value="GGY72027.1"/>
    <property type="molecule type" value="Genomic_DNA"/>
</dbReference>
<reference evidence="2" key="1">
    <citation type="journal article" date="2019" name="Int. J. Syst. Evol. Microbiol.">
        <title>The Global Catalogue of Microorganisms (GCM) 10K type strain sequencing project: providing services to taxonomists for standard genome sequencing and annotation.</title>
        <authorList>
            <consortium name="The Broad Institute Genomics Platform"/>
            <consortium name="The Broad Institute Genome Sequencing Center for Infectious Disease"/>
            <person name="Wu L."/>
            <person name="Ma J."/>
        </authorList>
    </citation>
    <scope>NUCLEOTIDE SEQUENCE [LARGE SCALE GENOMIC DNA]</scope>
    <source>
        <strain evidence="2">KCTC 32239</strain>
    </source>
</reference>
<dbReference type="InterPro" id="IPR023198">
    <property type="entry name" value="PGP-like_dom2"/>
</dbReference>
<dbReference type="Gene3D" id="1.10.150.240">
    <property type="entry name" value="Putative phosphatase, domain 2"/>
    <property type="match status" value="1"/>
</dbReference>
<evidence type="ECO:0000313" key="2">
    <source>
        <dbReference type="Proteomes" id="UP000619761"/>
    </source>
</evidence>